<name>A0A8S3K462_9BILA</name>
<dbReference type="EMBL" id="CAJOBI010357166">
    <property type="protein sequence ID" value="CAF5224500.1"/>
    <property type="molecule type" value="Genomic_DNA"/>
</dbReference>
<reference evidence="2" key="1">
    <citation type="submission" date="2021-02" db="EMBL/GenBank/DDBJ databases">
        <authorList>
            <person name="Nowell W R."/>
        </authorList>
    </citation>
    <scope>NUCLEOTIDE SEQUENCE</scope>
</reference>
<dbReference type="AlphaFoldDB" id="A0A8S3K462"/>
<evidence type="ECO:0000313" key="3">
    <source>
        <dbReference type="Proteomes" id="UP000676336"/>
    </source>
</evidence>
<evidence type="ECO:0000313" key="2">
    <source>
        <dbReference type="EMBL" id="CAF5224500.1"/>
    </source>
</evidence>
<dbReference type="InterPro" id="IPR006594">
    <property type="entry name" value="LisH"/>
</dbReference>
<proteinExistence type="predicted"/>
<dbReference type="SMART" id="SM00667">
    <property type="entry name" value="LisH"/>
    <property type="match status" value="1"/>
</dbReference>
<dbReference type="Proteomes" id="UP000676336">
    <property type="component" value="Unassembled WGS sequence"/>
</dbReference>
<feature type="non-terminal residue" evidence="2">
    <location>
        <position position="1"/>
    </location>
</feature>
<comment type="caution">
    <text evidence="2">The sequence shown here is derived from an EMBL/GenBank/DDBJ whole genome shotgun (WGS) entry which is preliminary data.</text>
</comment>
<dbReference type="PANTHER" id="PTHR32059:SF0">
    <property type="entry name" value="RAB11-BINDING PROTEIN RELCH"/>
    <property type="match status" value="1"/>
</dbReference>
<gene>
    <name evidence="2" type="ORF">SMN809_LOCUS83827</name>
</gene>
<dbReference type="GO" id="GO:0032367">
    <property type="term" value="P:intracellular cholesterol transport"/>
    <property type="evidence" value="ECO:0007669"/>
    <property type="project" value="InterPro"/>
</dbReference>
<sequence length="156" mass="18810">LTVRPFERRALNYLVNEYLLTNNYKLTSVTFGEENDTSDLEDWDSVGLNCSRPPDLTQLYRWYYYQLCIEDEKPKKEDFSMLVNFDENLYDEYKKFKTIVHQMQFDVVEYNKRINHIEQEKLNLNEEIQALQHEKKNLLIQLQLLQNRLTSDATSN</sequence>
<dbReference type="InterPro" id="IPR040362">
    <property type="entry name" value="RELCH"/>
</dbReference>
<evidence type="ECO:0008006" key="4">
    <source>
        <dbReference type="Google" id="ProtNLM"/>
    </source>
</evidence>
<dbReference type="PANTHER" id="PTHR32059">
    <property type="entry name" value="RAB11-BINDING PROTEIN RELCH"/>
    <property type="match status" value="1"/>
</dbReference>
<keyword evidence="1" id="KW-0175">Coiled coil</keyword>
<feature type="non-terminal residue" evidence="2">
    <location>
        <position position="156"/>
    </location>
</feature>
<organism evidence="2 3">
    <name type="scientific">Rotaria magnacalcarata</name>
    <dbReference type="NCBI Taxonomy" id="392030"/>
    <lineage>
        <taxon>Eukaryota</taxon>
        <taxon>Metazoa</taxon>
        <taxon>Spiralia</taxon>
        <taxon>Gnathifera</taxon>
        <taxon>Rotifera</taxon>
        <taxon>Eurotatoria</taxon>
        <taxon>Bdelloidea</taxon>
        <taxon>Philodinida</taxon>
        <taxon>Philodinidae</taxon>
        <taxon>Rotaria</taxon>
    </lineage>
</organism>
<feature type="coiled-coil region" evidence="1">
    <location>
        <begin position="107"/>
        <end position="148"/>
    </location>
</feature>
<evidence type="ECO:0000256" key="1">
    <source>
        <dbReference type="SAM" id="Coils"/>
    </source>
</evidence>
<dbReference type="GO" id="GO:0055037">
    <property type="term" value="C:recycling endosome"/>
    <property type="evidence" value="ECO:0007669"/>
    <property type="project" value="TreeGrafter"/>
</dbReference>
<accession>A0A8S3K462</accession>
<protein>
    <recommendedName>
        <fullName evidence="4">LisH domain-containing protein</fullName>
    </recommendedName>
</protein>
<dbReference type="PROSITE" id="PS50896">
    <property type="entry name" value="LISH"/>
    <property type="match status" value="1"/>
</dbReference>
<dbReference type="GO" id="GO:0005802">
    <property type="term" value="C:trans-Golgi network"/>
    <property type="evidence" value="ECO:0007669"/>
    <property type="project" value="InterPro"/>
</dbReference>